<sequence length="261" mass="26435">MTELDRGERVSVDGIGSFDDVDCETFDVDGTCSVAGDVLADRVLVDGATDVGGRVDARELDADGSLTVAGVVHVDVVHLDGATEVGGNLDVHEVDGDGATEIAGSLVASGARFDGTVAVGGLTDVTTLTVDGVGRFDDVNADAFTVDGALHAGDVAADSFEFDVHDDSTAETVSGAEIRVRRGDHDPSLLARFVGSDDGTFTVGTVEGGTVALDATDAETVVGEHVTLGPDADVAVVYTDDLDADPAASVGEVRSFDAYGG</sequence>
<comment type="caution">
    <text evidence="1">The sequence shown here is derived from an EMBL/GenBank/DDBJ whole genome shotgun (WGS) entry which is preliminary data.</text>
</comment>
<dbReference type="RefSeq" id="WP_247415269.1">
    <property type="nucleotide sequence ID" value="NZ_JALLGW010000001.1"/>
</dbReference>
<accession>A0ABD5RP84</accession>
<organism evidence="1 2">
    <name type="scientific">Halomarina salina</name>
    <dbReference type="NCBI Taxonomy" id="1872699"/>
    <lineage>
        <taxon>Archaea</taxon>
        <taxon>Methanobacteriati</taxon>
        <taxon>Methanobacteriota</taxon>
        <taxon>Stenosarchaea group</taxon>
        <taxon>Halobacteria</taxon>
        <taxon>Halobacteriales</taxon>
        <taxon>Natronomonadaceae</taxon>
        <taxon>Halomarina</taxon>
    </lineage>
</organism>
<keyword evidence="2" id="KW-1185">Reference proteome</keyword>
<evidence type="ECO:0008006" key="3">
    <source>
        <dbReference type="Google" id="ProtNLM"/>
    </source>
</evidence>
<dbReference type="Proteomes" id="UP001596099">
    <property type="component" value="Unassembled WGS sequence"/>
</dbReference>
<protein>
    <recommendedName>
        <fullName evidence="3">Polymer-forming cytoskeletal protein</fullName>
    </recommendedName>
</protein>
<name>A0ABD5RP84_9EURY</name>
<evidence type="ECO:0000313" key="1">
    <source>
        <dbReference type="EMBL" id="MFC5972182.1"/>
    </source>
</evidence>
<dbReference type="EMBL" id="JBHSQH010000001">
    <property type="protein sequence ID" value="MFC5972182.1"/>
    <property type="molecule type" value="Genomic_DNA"/>
</dbReference>
<reference evidence="1 2" key="1">
    <citation type="journal article" date="2019" name="Int. J. Syst. Evol. Microbiol.">
        <title>The Global Catalogue of Microorganisms (GCM) 10K type strain sequencing project: providing services to taxonomists for standard genome sequencing and annotation.</title>
        <authorList>
            <consortium name="The Broad Institute Genomics Platform"/>
            <consortium name="The Broad Institute Genome Sequencing Center for Infectious Disease"/>
            <person name="Wu L."/>
            <person name="Ma J."/>
        </authorList>
    </citation>
    <scope>NUCLEOTIDE SEQUENCE [LARGE SCALE GENOMIC DNA]</scope>
    <source>
        <strain evidence="1 2">CGMCC 1.12543</strain>
    </source>
</reference>
<evidence type="ECO:0000313" key="2">
    <source>
        <dbReference type="Proteomes" id="UP001596099"/>
    </source>
</evidence>
<gene>
    <name evidence="1" type="ORF">ACFPYI_12650</name>
</gene>
<proteinExistence type="predicted"/>
<dbReference type="AlphaFoldDB" id="A0ABD5RP84"/>